<dbReference type="InterPro" id="IPR005182">
    <property type="entry name" value="YdbS-like_PH"/>
</dbReference>
<dbReference type="Pfam" id="PF03703">
    <property type="entry name" value="bPH_2"/>
    <property type="match status" value="1"/>
</dbReference>
<dbReference type="Proteomes" id="UP000274772">
    <property type="component" value="Chromosome"/>
</dbReference>
<protein>
    <recommendedName>
        <fullName evidence="2">YdbS-like PH domain-containing protein</fullName>
    </recommendedName>
</protein>
<feature type="transmembrane region" description="Helical" evidence="1">
    <location>
        <begin position="49"/>
        <end position="71"/>
    </location>
</feature>
<name>A0ABM7FV72_9STAP</name>
<evidence type="ECO:0000313" key="3">
    <source>
        <dbReference type="EMBL" id="BBD91987.1"/>
    </source>
</evidence>
<evidence type="ECO:0000259" key="2">
    <source>
        <dbReference type="Pfam" id="PF03703"/>
    </source>
</evidence>
<keyword evidence="1" id="KW-0812">Transmembrane</keyword>
<evidence type="ECO:0000313" key="4">
    <source>
        <dbReference type="Proteomes" id="UP000274772"/>
    </source>
</evidence>
<keyword evidence="4" id="KW-1185">Reference proteome</keyword>
<dbReference type="PANTHER" id="PTHR34473">
    <property type="entry name" value="UPF0699 TRANSMEMBRANE PROTEIN YDBS"/>
    <property type="match status" value="1"/>
</dbReference>
<feature type="transmembrane region" description="Helical" evidence="1">
    <location>
        <begin position="21"/>
        <end position="43"/>
    </location>
</feature>
<dbReference type="GeneID" id="58050650"/>
<feature type="domain" description="YdbS-like PH" evidence="2">
    <location>
        <begin position="73"/>
        <end position="148"/>
    </location>
</feature>
<dbReference type="RefSeq" id="WP_044466352.1">
    <property type="nucleotide sequence ID" value="NZ_AP018585.1"/>
</dbReference>
<organism evidence="3 4">
    <name type="scientific">Staphylococcus caprae</name>
    <dbReference type="NCBI Taxonomy" id="29380"/>
    <lineage>
        <taxon>Bacteria</taxon>
        <taxon>Bacillati</taxon>
        <taxon>Bacillota</taxon>
        <taxon>Bacilli</taxon>
        <taxon>Bacillales</taxon>
        <taxon>Staphylococcaceae</taxon>
        <taxon>Staphylococcus</taxon>
    </lineage>
</organism>
<sequence>MKAYKYMNEKGLKVMRISASIWALVITVVLLIFIGLNMFKLHWVGNVSVIIGALVIIIFFLLMFLLIMPLYRYKNFRYFIGEDEVHVRRGVIFIDTNIIPYFRIQNIDINEGFIMRKYQLATLTLSTAGGNSEIELIDRDEAQKLKTLIKQCKESDAHLSTSIDNEEKVNGMAKSIDENE</sequence>
<keyword evidence="1" id="KW-1133">Transmembrane helix</keyword>
<gene>
    <name evidence="3" type="ORF">JMUB590_0886</name>
</gene>
<reference evidence="3 4" key="1">
    <citation type="submission" date="2018-05" db="EMBL/GenBank/DDBJ databases">
        <title>Complete genome sequencing of three human clinical isolates of Staphylococcus caprae reveals virulence factors similar to those of S. epidermidis and S. capitis.</title>
        <authorList>
            <person name="Watanabe S."/>
            <person name="Cui L."/>
        </authorList>
    </citation>
    <scope>NUCLEOTIDE SEQUENCE [LARGE SCALE GENOMIC DNA]</scope>
    <source>
        <strain evidence="3 4">JMUB590</strain>
    </source>
</reference>
<dbReference type="PANTHER" id="PTHR34473:SF2">
    <property type="entry name" value="UPF0699 TRANSMEMBRANE PROTEIN YDBT"/>
    <property type="match status" value="1"/>
</dbReference>
<proteinExistence type="predicted"/>
<accession>A0ABM7FV72</accession>
<evidence type="ECO:0000256" key="1">
    <source>
        <dbReference type="SAM" id="Phobius"/>
    </source>
</evidence>
<dbReference type="EMBL" id="AP018586">
    <property type="protein sequence ID" value="BBD91987.1"/>
    <property type="molecule type" value="Genomic_DNA"/>
</dbReference>
<keyword evidence="1" id="KW-0472">Membrane</keyword>